<evidence type="ECO:0000313" key="2">
    <source>
        <dbReference type="Proteomes" id="UP000015104"/>
    </source>
</evidence>
<name>T1KJX1_TETUR</name>
<keyword evidence="2" id="KW-1185">Reference proteome</keyword>
<dbReference type="AlphaFoldDB" id="T1KJX1"/>
<dbReference type="EMBL" id="CAEY01000170">
    <property type="status" value="NOT_ANNOTATED_CDS"/>
    <property type="molecule type" value="Genomic_DNA"/>
</dbReference>
<reference evidence="2" key="1">
    <citation type="submission" date="2011-08" db="EMBL/GenBank/DDBJ databases">
        <authorList>
            <person name="Rombauts S."/>
        </authorList>
    </citation>
    <scope>NUCLEOTIDE SEQUENCE</scope>
    <source>
        <strain evidence="2">London</strain>
    </source>
</reference>
<dbReference type="HOGENOM" id="CLU_3225215_0_0_1"/>
<protein>
    <submittedName>
        <fullName evidence="1">Uncharacterized protein</fullName>
    </submittedName>
</protein>
<dbReference type="EnsemblMetazoa" id="tetur13g01520.1">
    <property type="protein sequence ID" value="tetur13g01520.1"/>
    <property type="gene ID" value="tetur13g01520"/>
</dbReference>
<reference evidence="1" key="2">
    <citation type="submission" date="2015-06" db="UniProtKB">
        <authorList>
            <consortium name="EnsemblMetazoa"/>
        </authorList>
    </citation>
    <scope>IDENTIFICATION</scope>
</reference>
<sequence>MIMMAHDVDGDDNKRVTSITYVGGDDDDELVEDKEKKIWNHEKK</sequence>
<accession>T1KJX1</accession>
<dbReference type="Proteomes" id="UP000015104">
    <property type="component" value="Unassembled WGS sequence"/>
</dbReference>
<proteinExistence type="predicted"/>
<organism evidence="1 2">
    <name type="scientific">Tetranychus urticae</name>
    <name type="common">Two-spotted spider mite</name>
    <dbReference type="NCBI Taxonomy" id="32264"/>
    <lineage>
        <taxon>Eukaryota</taxon>
        <taxon>Metazoa</taxon>
        <taxon>Ecdysozoa</taxon>
        <taxon>Arthropoda</taxon>
        <taxon>Chelicerata</taxon>
        <taxon>Arachnida</taxon>
        <taxon>Acari</taxon>
        <taxon>Acariformes</taxon>
        <taxon>Trombidiformes</taxon>
        <taxon>Prostigmata</taxon>
        <taxon>Eleutherengona</taxon>
        <taxon>Raphignathae</taxon>
        <taxon>Tetranychoidea</taxon>
        <taxon>Tetranychidae</taxon>
        <taxon>Tetranychus</taxon>
    </lineage>
</organism>
<evidence type="ECO:0000313" key="1">
    <source>
        <dbReference type="EnsemblMetazoa" id="tetur13g01520.1"/>
    </source>
</evidence>